<reference evidence="1 2" key="1">
    <citation type="submission" date="2023-11" db="EMBL/GenBank/DDBJ databases">
        <title>Gilvimarinus fulvus sp. nov., isolated from the surface of Kelp.</title>
        <authorList>
            <person name="Sun Y.Y."/>
            <person name="Gong Y."/>
            <person name="Du Z.J."/>
        </authorList>
    </citation>
    <scope>NUCLEOTIDE SEQUENCE [LARGE SCALE GENOMIC DNA]</scope>
    <source>
        <strain evidence="1 2">SDUM040013</strain>
    </source>
</reference>
<dbReference type="Proteomes" id="UP001273505">
    <property type="component" value="Unassembled WGS sequence"/>
</dbReference>
<sequence length="49" mass="5524">MDKVNAEGREGNLGCAQERPDNFFSRQKKLFAQPGDRVIKGDRFIIEAA</sequence>
<keyword evidence="2" id="KW-1185">Reference proteome</keyword>
<comment type="caution">
    <text evidence="1">The sequence shown here is derived from an EMBL/GenBank/DDBJ whole genome shotgun (WGS) entry which is preliminary data.</text>
</comment>
<protein>
    <submittedName>
        <fullName evidence="1">Uncharacterized protein</fullName>
    </submittedName>
</protein>
<accession>A0ABU4S3D9</accession>
<evidence type="ECO:0000313" key="1">
    <source>
        <dbReference type="EMBL" id="MDX6851525.1"/>
    </source>
</evidence>
<organism evidence="1 2">
    <name type="scientific">Gilvimarinus gilvus</name>
    <dbReference type="NCBI Taxonomy" id="3058038"/>
    <lineage>
        <taxon>Bacteria</taxon>
        <taxon>Pseudomonadati</taxon>
        <taxon>Pseudomonadota</taxon>
        <taxon>Gammaproteobacteria</taxon>
        <taxon>Cellvibrionales</taxon>
        <taxon>Cellvibrionaceae</taxon>
        <taxon>Gilvimarinus</taxon>
    </lineage>
</organism>
<name>A0ABU4S3D9_9GAMM</name>
<proteinExistence type="predicted"/>
<evidence type="ECO:0000313" key="2">
    <source>
        <dbReference type="Proteomes" id="UP001273505"/>
    </source>
</evidence>
<dbReference type="EMBL" id="JAXAFO010000070">
    <property type="protein sequence ID" value="MDX6851525.1"/>
    <property type="molecule type" value="Genomic_DNA"/>
</dbReference>
<gene>
    <name evidence="1" type="ORF">SCD92_19315</name>
</gene>
<dbReference type="RefSeq" id="WP_302723708.1">
    <property type="nucleotide sequence ID" value="NZ_JAULRU010000688.1"/>
</dbReference>